<accession>A0AAV3Y8I0</accession>
<dbReference type="EMBL" id="BLXT01000616">
    <property type="protein sequence ID" value="GFN78812.1"/>
    <property type="molecule type" value="Genomic_DNA"/>
</dbReference>
<dbReference type="GO" id="GO:0003700">
    <property type="term" value="F:DNA-binding transcription factor activity"/>
    <property type="evidence" value="ECO:0007669"/>
    <property type="project" value="InterPro"/>
</dbReference>
<feature type="region of interest" description="Disordered" evidence="6">
    <location>
        <begin position="633"/>
        <end position="657"/>
    </location>
</feature>
<dbReference type="AlphaFoldDB" id="A0AAV3Y8I0"/>
<name>A0AAV3Y8I0_9GAST</name>
<evidence type="ECO:0000256" key="4">
    <source>
        <dbReference type="ARBA" id="ARBA00023155"/>
    </source>
</evidence>
<proteinExistence type="predicted"/>
<keyword evidence="4" id="KW-0371">Homeobox</keyword>
<feature type="region of interest" description="Disordered" evidence="6">
    <location>
        <begin position="410"/>
        <end position="459"/>
    </location>
</feature>
<comment type="caution">
    <text evidence="7">The sequence shown here is derived from an EMBL/GenBank/DDBJ whole genome shotgun (WGS) entry which is preliminary data.</text>
</comment>
<evidence type="ECO:0000256" key="3">
    <source>
        <dbReference type="ARBA" id="ARBA00023125"/>
    </source>
</evidence>
<feature type="region of interest" description="Disordered" evidence="6">
    <location>
        <begin position="288"/>
        <end position="311"/>
    </location>
</feature>
<feature type="region of interest" description="Disordered" evidence="6">
    <location>
        <begin position="16"/>
        <end position="98"/>
    </location>
</feature>
<dbReference type="GO" id="GO:0005634">
    <property type="term" value="C:nucleus"/>
    <property type="evidence" value="ECO:0007669"/>
    <property type="project" value="UniProtKB-SubCell"/>
</dbReference>
<evidence type="ECO:0000313" key="8">
    <source>
        <dbReference type="Proteomes" id="UP000735302"/>
    </source>
</evidence>
<feature type="compositionally biased region" description="Low complexity" evidence="6">
    <location>
        <begin position="123"/>
        <end position="152"/>
    </location>
</feature>
<keyword evidence="5" id="KW-0539">Nucleus</keyword>
<feature type="region of interest" description="Disordered" evidence="6">
    <location>
        <begin position="123"/>
        <end position="191"/>
    </location>
</feature>
<feature type="compositionally biased region" description="Polar residues" evidence="6">
    <location>
        <begin position="776"/>
        <end position="786"/>
    </location>
</feature>
<keyword evidence="2" id="KW-0217">Developmental protein</keyword>
<feature type="compositionally biased region" description="Low complexity" evidence="6">
    <location>
        <begin position="751"/>
        <end position="768"/>
    </location>
</feature>
<keyword evidence="3" id="KW-0238">DNA-binding</keyword>
<feature type="compositionally biased region" description="Low complexity" evidence="6">
    <location>
        <begin position="24"/>
        <end position="40"/>
    </location>
</feature>
<protein>
    <submittedName>
        <fullName evidence="7">Uncharacterized protein</fullName>
    </submittedName>
</protein>
<sequence>MSCIELDVAGNMHAKYSGLRKDSSSNSSSSSSSSSRGSNSGKKKASKKKSEVATSSAVNGNKKAVKCGAKFSKASKLSVNSVSETSGPGYETQRGVGKDASVLERRKVTDSISGNANFFPAQAKNQASNQRASQQSNGQHHLQQHQAGLQHHNGTVSSSHTNDRDIPINTGLQNSLEMLPTRTPGTPDLAKVCTDPELAQTSSGAANSVPASNCHDISREIQSGVSTRSASYSSLLSSPSSSYAGTSTVAGTIGSHSEIQHSKEVTVPSDSGQASAFMNTFISNGSLDATLNNSNNNSNNNNNNNNNNNYDQDRVIVNGSSQIPHIIAETDVSRQTCVSNSNGKDDIFSKTFNARFSDGCSPTTKSTKESTADEIDVKPNFELLQINAGDHHKVGFGTDYQQHPLQSFNQQQHYVHQQQQQHWPDASPPEHQLYPDHEDSRDGGVHSSERLASVKQPQPQSSAIFAAGYPGESHSGNHLYFPSNSKLPSPLSYAELPPMAHHRKYYPNGTSEFVMNNAQQGNIADEEDDHDNEEVENDELMDSGESFPQDSSIYYHQGYMYQQHQLHERQHQKHLLNHNEASEMLPYEFENCTSMSSYGNSIVTTEAHQHHHYRQNHMHHQPYQHAPPLHTQCHDEERHRQQQHLHHHHHHHLHNPQDLTMTNEEQKNFIQGLSDSSCSLATQQQQMHQQQQHFQSQQDRSPHGDNITPISSIKYPHHQQHHLQTLSSIPLPTQAESMTVSTTNVITTAHNNNNNNNNNSSLNNNTSNYHLASLSPAATPSESQMFPSPHEDAVSIYSQHQHHLHPHHHQQQLQHHQYPHRANLMYIDPSAEAFSYEDTTSSGIPRENVDLSGFQPFSSAVLEDASTKDLHPHHLDNNSNSPVGTGCMDSRKPMAMIYPWMKKSQTGKCK</sequence>
<evidence type="ECO:0000256" key="6">
    <source>
        <dbReference type="SAM" id="MobiDB-lite"/>
    </source>
</evidence>
<feature type="region of interest" description="Disordered" evidence="6">
    <location>
        <begin position="748"/>
        <end position="789"/>
    </location>
</feature>
<feature type="compositionally biased region" description="Polar residues" evidence="6">
    <location>
        <begin position="75"/>
        <end position="86"/>
    </location>
</feature>
<keyword evidence="8" id="KW-1185">Reference proteome</keyword>
<feature type="compositionally biased region" description="Low complexity" evidence="6">
    <location>
        <begin position="683"/>
        <end position="698"/>
    </location>
</feature>
<dbReference type="InterPro" id="IPR001827">
    <property type="entry name" value="Homeobox_Antennapedia_CS"/>
</dbReference>
<comment type="subcellular location">
    <subcellularLocation>
        <location evidence="1">Nucleus</location>
    </subcellularLocation>
</comment>
<feature type="region of interest" description="Disordered" evidence="6">
    <location>
        <begin position="678"/>
        <end position="724"/>
    </location>
</feature>
<organism evidence="7 8">
    <name type="scientific">Plakobranchus ocellatus</name>
    <dbReference type="NCBI Taxonomy" id="259542"/>
    <lineage>
        <taxon>Eukaryota</taxon>
        <taxon>Metazoa</taxon>
        <taxon>Spiralia</taxon>
        <taxon>Lophotrochozoa</taxon>
        <taxon>Mollusca</taxon>
        <taxon>Gastropoda</taxon>
        <taxon>Heterobranchia</taxon>
        <taxon>Euthyneura</taxon>
        <taxon>Panpulmonata</taxon>
        <taxon>Sacoglossa</taxon>
        <taxon>Placobranchoidea</taxon>
        <taxon>Plakobranchidae</taxon>
        <taxon>Plakobranchus</taxon>
    </lineage>
</organism>
<dbReference type="PROSITE" id="PS00032">
    <property type="entry name" value="ANTENNAPEDIA"/>
    <property type="match status" value="1"/>
</dbReference>
<gene>
    <name evidence="7" type="ORF">PoB_000531800</name>
</gene>
<evidence type="ECO:0000256" key="1">
    <source>
        <dbReference type="ARBA" id="ARBA00004123"/>
    </source>
</evidence>
<feature type="compositionally biased region" description="Basic and acidic residues" evidence="6">
    <location>
        <begin position="433"/>
        <end position="449"/>
    </location>
</feature>
<feature type="compositionally biased region" description="Low complexity" evidence="6">
    <location>
        <begin position="292"/>
        <end position="309"/>
    </location>
</feature>
<dbReference type="GO" id="GO:0003677">
    <property type="term" value="F:DNA binding"/>
    <property type="evidence" value="ECO:0007669"/>
    <property type="project" value="UniProtKB-KW"/>
</dbReference>
<evidence type="ECO:0000256" key="2">
    <source>
        <dbReference type="ARBA" id="ARBA00022473"/>
    </source>
</evidence>
<feature type="compositionally biased region" description="Basic residues" evidence="6">
    <location>
        <begin position="641"/>
        <end position="654"/>
    </location>
</feature>
<feature type="compositionally biased region" description="Low complexity" evidence="6">
    <location>
        <begin position="410"/>
        <end position="422"/>
    </location>
</feature>
<reference evidence="7 8" key="1">
    <citation type="journal article" date="2021" name="Elife">
        <title>Chloroplast acquisition without the gene transfer in kleptoplastic sea slugs, Plakobranchus ocellatus.</title>
        <authorList>
            <person name="Maeda T."/>
            <person name="Takahashi S."/>
            <person name="Yoshida T."/>
            <person name="Shimamura S."/>
            <person name="Takaki Y."/>
            <person name="Nagai Y."/>
            <person name="Toyoda A."/>
            <person name="Suzuki Y."/>
            <person name="Arimoto A."/>
            <person name="Ishii H."/>
            <person name="Satoh N."/>
            <person name="Nishiyama T."/>
            <person name="Hasebe M."/>
            <person name="Maruyama T."/>
            <person name="Minagawa J."/>
            <person name="Obokata J."/>
            <person name="Shigenobu S."/>
        </authorList>
    </citation>
    <scope>NUCLEOTIDE SEQUENCE [LARGE SCALE GENOMIC DNA]</scope>
</reference>
<evidence type="ECO:0000313" key="7">
    <source>
        <dbReference type="EMBL" id="GFN78812.1"/>
    </source>
</evidence>
<dbReference type="Proteomes" id="UP000735302">
    <property type="component" value="Unassembled WGS sequence"/>
</dbReference>
<evidence type="ECO:0000256" key="5">
    <source>
        <dbReference type="ARBA" id="ARBA00023242"/>
    </source>
</evidence>